<dbReference type="FunFam" id="3.30.200.20:FF:000214">
    <property type="entry name" value="WAK1-OsWAK receptor-like cytoplasmic kinase (OsWAK-RLCK)"/>
    <property type="match status" value="1"/>
</dbReference>
<dbReference type="FunFam" id="1.10.510.10:FF:000161">
    <property type="entry name" value="Wall-associated receptor kinase-like 20"/>
    <property type="match status" value="1"/>
</dbReference>
<dbReference type="SUPFAM" id="SSF56112">
    <property type="entry name" value="Protein kinase-like (PK-like)"/>
    <property type="match status" value="1"/>
</dbReference>
<dbReference type="PANTHER" id="PTHR46008">
    <property type="entry name" value="LEAF RUST 10 DISEASE-RESISTANCE LOCUS RECEPTOR-LIKE PROTEIN KINASE-LIKE 1.4"/>
    <property type="match status" value="1"/>
</dbReference>
<dbReference type="AlphaFoldDB" id="A0AAW2JBR6"/>
<evidence type="ECO:0000256" key="13">
    <source>
        <dbReference type="ARBA" id="ARBA00023136"/>
    </source>
</evidence>
<keyword evidence="10 21" id="KW-0418">Kinase</keyword>
<keyword evidence="5" id="KW-0597">Phosphoprotein</keyword>
<evidence type="ECO:0000256" key="2">
    <source>
        <dbReference type="ARBA" id="ARBA00012513"/>
    </source>
</evidence>
<reference evidence="21" key="2">
    <citation type="journal article" date="2024" name="Plant">
        <title>Genomic evolution and insights into agronomic trait innovations of Sesamum species.</title>
        <authorList>
            <person name="Miao H."/>
            <person name="Wang L."/>
            <person name="Qu L."/>
            <person name="Liu H."/>
            <person name="Sun Y."/>
            <person name="Le M."/>
            <person name="Wang Q."/>
            <person name="Wei S."/>
            <person name="Zheng Y."/>
            <person name="Lin W."/>
            <person name="Duan Y."/>
            <person name="Cao H."/>
            <person name="Xiong S."/>
            <person name="Wang X."/>
            <person name="Wei L."/>
            <person name="Li C."/>
            <person name="Ma Q."/>
            <person name="Ju M."/>
            <person name="Zhao R."/>
            <person name="Li G."/>
            <person name="Mu C."/>
            <person name="Tian Q."/>
            <person name="Mei H."/>
            <person name="Zhang T."/>
            <person name="Gao T."/>
            <person name="Zhang H."/>
        </authorList>
    </citation>
    <scope>NUCLEOTIDE SEQUENCE</scope>
    <source>
        <strain evidence="21">KEN8</strain>
    </source>
</reference>
<feature type="binding site" evidence="18">
    <location>
        <position position="261"/>
    </location>
    <ligand>
        <name>ATP</name>
        <dbReference type="ChEBI" id="CHEBI:30616"/>
    </ligand>
</feature>
<keyword evidence="6" id="KW-0808">Transferase</keyword>
<proteinExistence type="predicted"/>
<dbReference type="InterPro" id="IPR011009">
    <property type="entry name" value="Kinase-like_dom_sf"/>
</dbReference>
<dbReference type="GO" id="GO:0004674">
    <property type="term" value="F:protein serine/threonine kinase activity"/>
    <property type="evidence" value="ECO:0007669"/>
    <property type="project" value="UniProtKB-KW"/>
</dbReference>
<comment type="catalytic activity">
    <reaction evidence="16">
        <text>L-threonyl-[protein] + ATP = O-phospho-L-threonyl-[protein] + ADP + H(+)</text>
        <dbReference type="Rhea" id="RHEA:46608"/>
        <dbReference type="Rhea" id="RHEA-COMP:11060"/>
        <dbReference type="Rhea" id="RHEA-COMP:11605"/>
        <dbReference type="ChEBI" id="CHEBI:15378"/>
        <dbReference type="ChEBI" id="CHEBI:30013"/>
        <dbReference type="ChEBI" id="CHEBI:30616"/>
        <dbReference type="ChEBI" id="CHEBI:61977"/>
        <dbReference type="ChEBI" id="CHEBI:456216"/>
        <dbReference type="EC" id="2.7.11.1"/>
    </reaction>
</comment>
<keyword evidence="14 21" id="KW-0675">Receptor</keyword>
<keyword evidence="3" id="KW-1003">Cell membrane</keyword>
<evidence type="ECO:0000256" key="16">
    <source>
        <dbReference type="ARBA" id="ARBA00047899"/>
    </source>
</evidence>
<evidence type="ECO:0000256" key="3">
    <source>
        <dbReference type="ARBA" id="ARBA00022475"/>
    </source>
</evidence>
<evidence type="ECO:0000256" key="15">
    <source>
        <dbReference type="ARBA" id="ARBA00023180"/>
    </source>
</evidence>
<evidence type="ECO:0000256" key="7">
    <source>
        <dbReference type="ARBA" id="ARBA00022692"/>
    </source>
</evidence>
<keyword evidence="12" id="KW-1133">Transmembrane helix</keyword>
<dbReference type="Gene3D" id="3.30.200.20">
    <property type="entry name" value="Phosphorylase Kinase, domain 1"/>
    <property type="match status" value="1"/>
</dbReference>
<evidence type="ECO:0000256" key="11">
    <source>
        <dbReference type="ARBA" id="ARBA00022840"/>
    </source>
</evidence>
<evidence type="ECO:0000259" key="20">
    <source>
        <dbReference type="PROSITE" id="PS50011"/>
    </source>
</evidence>
<evidence type="ECO:0000256" key="1">
    <source>
        <dbReference type="ARBA" id="ARBA00004251"/>
    </source>
</evidence>
<reference evidence="21" key="1">
    <citation type="submission" date="2020-06" db="EMBL/GenBank/DDBJ databases">
        <authorList>
            <person name="Li T."/>
            <person name="Hu X."/>
            <person name="Zhang T."/>
            <person name="Song X."/>
            <person name="Zhang H."/>
            <person name="Dai N."/>
            <person name="Sheng W."/>
            <person name="Hou X."/>
            <person name="Wei L."/>
        </authorList>
    </citation>
    <scope>NUCLEOTIDE SEQUENCE</scope>
    <source>
        <strain evidence="21">KEN8</strain>
        <tissue evidence="21">Leaf</tissue>
    </source>
</reference>
<keyword evidence="15" id="KW-0325">Glycoprotein</keyword>
<dbReference type="PROSITE" id="PS00107">
    <property type="entry name" value="PROTEIN_KINASE_ATP"/>
    <property type="match status" value="1"/>
</dbReference>
<dbReference type="PROSITE" id="PS50011">
    <property type="entry name" value="PROTEIN_KINASE_DOM"/>
    <property type="match status" value="1"/>
</dbReference>
<evidence type="ECO:0000256" key="12">
    <source>
        <dbReference type="ARBA" id="ARBA00022989"/>
    </source>
</evidence>
<dbReference type="InterPro" id="IPR000719">
    <property type="entry name" value="Prot_kinase_dom"/>
</dbReference>
<evidence type="ECO:0000256" key="4">
    <source>
        <dbReference type="ARBA" id="ARBA00022527"/>
    </source>
</evidence>
<evidence type="ECO:0000256" key="5">
    <source>
        <dbReference type="ARBA" id="ARBA00022553"/>
    </source>
</evidence>
<evidence type="ECO:0000313" key="21">
    <source>
        <dbReference type="EMBL" id="KAL0292036.1"/>
    </source>
</evidence>
<sequence length="572" mass="64011">MGLAKNPFLFFLLHLVLLLHSADSKCQESFRCGNLNGSLEFPYSMMEPDCGLLMVNKCEENPEIQLGARGTWYHFLQKYSPQISPCSYATFNLICVLTYKIISKATIIKAVVMPSPCITEIREVVFLLPGKVESLKDEPSQLPMNPNNNSTQLLDMLTAEFLVEWNLNETCYECHHEGGQCLSNTLNEFECRKAIPGVGVFLVICIFDIEGGSLYFGIPIFSYAQLEEATNNFDPSKELGDGGFGTVYYGKLRDGREVAIKRLYEHNYRRVQQFMNEIKILTCLRHPNLVSLYGCTSRRSRELLLVYEYIPNGTVADHLHGDRAKEAPLTWPVRMSIAIETASALAYLHKSDIIHRDVKTNNILLDSNFCVKVADFGLSRLFPNDVTHISTAPQGTPGYVDPEYHQCYQLTDKSDVYSFGVVLIELISSMPAVDISRHRHEINLANLAVNRIQRCAFDELIDPSLGYETDAEVMRMTTSVAELAFRCLQLEKDMRPSMDEVLIFLQDIQAGEDGKFGETEVGNGSRTVPGKIPPSPETEDVVLLKNKAFQSSPIAVTDVWASSSSTATSSIG</sequence>
<evidence type="ECO:0000256" key="17">
    <source>
        <dbReference type="ARBA" id="ARBA00048679"/>
    </source>
</evidence>
<dbReference type="GO" id="GO:0005886">
    <property type="term" value="C:plasma membrane"/>
    <property type="evidence" value="ECO:0007669"/>
    <property type="project" value="UniProtKB-SubCell"/>
</dbReference>
<evidence type="ECO:0000256" key="6">
    <source>
        <dbReference type="ARBA" id="ARBA00022679"/>
    </source>
</evidence>
<name>A0AAW2JBR6_9LAMI</name>
<comment type="caution">
    <text evidence="21">The sequence shown here is derived from an EMBL/GenBank/DDBJ whole genome shotgun (WGS) entry which is preliminary data.</text>
</comment>
<keyword evidence="11 18" id="KW-0067">ATP-binding</keyword>
<organism evidence="21">
    <name type="scientific">Sesamum calycinum</name>
    <dbReference type="NCBI Taxonomy" id="2727403"/>
    <lineage>
        <taxon>Eukaryota</taxon>
        <taxon>Viridiplantae</taxon>
        <taxon>Streptophyta</taxon>
        <taxon>Embryophyta</taxon>
        <taxon>Tracheophyta</taxon>
        <taxon>Spermatophyta</taxon>
        <taxon>Magnoliopsida</taxon>
        <taxon>eudicotyledons</taxon>
        <taxon>Gunneridae</taxon>
        <taxon>Pentapetalae</taxon>
        <taxon>asterids</taxon>
        <taxon>lamiids</taxon>
        <taxon>Lamiales</taxon>
        <taxon>Pedaliaceae</taxon>
        <taxon>Sesamum</taxon>
    </lineage>
</organism>
<dbReference type="PANTHER" id="PTHR46008:SF2">
    <property type="entry name" value="LEAF RUST 10 DISEASE-RESISTANCE LOCUS RECEPTOR-LIKE PROTEIN KINASE-LIKE 1.4"/>
    <property type="match status" value="1"/>
</dbReference>
<dbReference type="SMART" id="SM00220">
    <property type="entry name" value="S_TKc"/>
    <property type="match status" value="1"/>
</dbReference>
<gene>
    <name evidence="21" type="ORF">Scaly_2607600</name>
</gene>
<dbReference type="Gene3D" id="1.10.510.10">
    <property type="entry name" value="Transferase(Phosphotransferase) domain 1"/>
    <property type="match status" value="1"/>
</dbReference>
<evidence type="ECO:0000256" key="19">
    <source>
        <dbReference type="SAM" id="SignalP"/>
    </source>
</evidence>
<dbReference type="InterPro" id="IPR001245">
    <property type="entry name" value="Ser-Thr/Tyr_kinase_cat_dom"/>
</dbReference>
<dbReference type="CDD" id="cd14066">
    <property type="entry name" value="STKc_IRAK"/>
    <property type="match status" value="1"/>
</dbReference>
<protein>
    <recommendedName>
        <fullName evidence="2">non-specific serine/threonine protein kinase</fullName>
        <ecNumber evidence="2">2.7.11.1</ecNumber>
    </recommendedName>
</protein>
<feature type="chain" id="PRO_5043912607" description="non-specific serine/threonine protein kinase" evidence="19">
    <location>
        <begin position="25"/>
        <end position="572"/>
    </location>
</feature>
<keyword evidence="4" id="KW-0723">Serine/threonine-protein kinase</keyword>
<comment type="subcellular location">
    <subcellularLocation>
        <location evidence="1">Cell membrane</location>
        <topology evidence="1">Single-pass type I membrane protein</topology>
    </subcellularLocation>
</comment>
<evidence type="ECO:0000256" key="9">
    <source>
        <dbReference type="ARBA" id="ARBA00022741"/>
    </source>
</evidence>
<feature type="domain" description="Protein kinase" evidence="20">
    <location>
        <begin position="233"/>
        <end position="505"/>
    </location>
</feature>
<dbReference type="PROSITE" id="PS00108">
    <property type="entry name" value="PROTEIN_KINASE_ST"/>
    <property type="match status" value="1"/>
</dbReference>
<evidence type="ECO:0000256" key="8">
    <source>
        <dbReference type="ARBA" id="ARBA00022729"/>
    </source>
</evidence>
<evidence type="ECO:0000256" key="18">
    <source>
        <dbReference type="PROSITE-ProRule" id="PRU10141"/>
    </source>
</evidence>
<feature type="signal peptide" evidence="19">
    <location>
        <begin position="1"/>
        <end position="24"/>
    </location>
</feature>
<comment type="catalytic activity">
    <reaction evidence="17">
        <text>L-seryl-[protein] + ATP = O-phospho-L-seryl-[protein] + ADP + H(+)</text>
        <dbReference type="Rhea" id="RHEA:17989"/>
        <dbReference type="Rhea" id="RHEA-COMP:9863"/>
        <dbReference type="Rhea" id="RHEA-COMP:11604"/>
        <dbReference type="ChEBI" id="CHEBI:15378"/>
        <dbReference type="ChEBI" id="CHEBI:29999"/>
        <dbReference type="ChEBI" id="CHEBI:30616"/>
        <dbReference type="ChEBI" id="CHEBI:83421"/>
        <dbReference type="ChEBI" id="CHEBI:456216"/>
        <dbReference type="EC" id="2.7.11.1"/>
    </reaction>
</comment>
<dbReference type="GO" id="GO:0005524">
    <property type="term" value="F:ATP binding"/>
    <property type="evidence" value="ECO:0007669"/>
    <property type="project" value="UniProtKB-UniRule"/>
</dbReference>
<evidence type="ECO:0000256" key="10">
    <source>
        <dbReference type="ARBA" id="ARBA00022777"/>
    </source>
</evidence>
<keyword evidence="9 18" id="KW-0547">Nucleotide-binding</keyword>
<dbReference type="EC" id="2.7.11.1" evidence="2"/>
<dbReference type="InterPro" id="IPR017441">
    <property type="entry name" value="Protein_kinase_ATP_BS"/>
</dbReference>
<dbReference type="Pfam" id="PF07714">
    <property type="entry name" value="PK_Tyr_Ser-Thr"/>
    <property type="match status" value="1"/>
</dbReference>
<keyword evidence="7" id="KW-0812">Transmembrane</keyword>
<dbReference type="EMBL" id="JACGWM010001532">
    <property type="protein sequence ID" value="KAL0292036.1"/>
    <property type="molecule type" value="Genomic_DNA"/>
</dbReference>
<dbReference type="InterPro" id="IPR008271">
    <property type="entry name" value="Ser/Thr_kinase_AS"/>
</dbReference>
<evidence type="ECO:0000256" key="14">
    <source>
        <dbReference type="ARBA" id="ARBA00023170"/>
    </source>
</evidence>
<keyword evidence="13" id="KW-0472">Membrane</keyword>
<keyword evidence="8 19" id="KW-0732">Signal</keyword>
<accession>A0AAW2JBR6</accession>